<feature type="domain" description="Alpha-macroglobulin receptor-binding" evidence="3">
    <location>
        <begin position="213"/>
        <end position="300"/>
    </location>
</feature>
<proteinExistence type="predicted"/>
<dbReference type="InterPro" id="IPR009048">
    <property type="entry name" value="A-macroglobulin_rcpt-bd"/>
</dbReference>
<dbReference type="InterPro" id="IPR008930">
    <property type="entry name" value="Terpenoid_cyclase/PrenylTrfase"/>
</dbReference>
<dbReference type="Proteomes" id="UP000762676">
    <property type="component" value="Unassembled WGS sequence"/>
</dbReference>
<name>A0AAV4J4X4_9GAST</name>
<dbReference type="SUPFAM" id="SSF48239">
    <property type="entry name" value="Terpenoid cyclases/Protein prenyltransferases"/>
    <property type="match status" value="1"/>
</dbReference>
<keyword evidence="5" id="KW-1185">Reference proteome</keyword>
<dbReference type="InterPro" id="IPR050473">
    <property type="entry name" value="A2M/Complement_sys"/>
</dbReference>
<keyword evidence="1" id="KW-0732">Signal</keyword>
<evidence type="ECO:0000256" key="2">
    <source>
        <dbReference type="ARBA" id="ARBA00022966"/>
    </source>
</evidence>
<dbReference type="SUPFAM" id="SSF49410">
    <property type="entry name" value="Alpha-macroglobulin receptor domain"/>
    <property type="match status" value="1"/>
</dbReference>
<evidence type="ECO:0000313" key="5">
    <source>
        <dbReference type="Proteomes" id="UP000762676"/>
    </source>
</evidence>
<accession>A0AAV4J4X4</accession>
<gene>
    <name evidence="4" type="ORF">ElyMa_003203300</name>
</gene>
<protein>
    <submittedName>
        <fullName evidence="4">Alpha-2-macroglobulin</fullName>
    </submittedName>
</protein>
<evidence type="ECO:0000313" key="4">
    <source>
        <dbReference type="EMBL" id="GFS16017.1"/>
    </source>
</evidence>
<dbReference type="Pfam" id="PF07677">
    <property type="entry name" value="A2M_recep"/>
    <property type="match status" value="1"/>
</dbReference>
<dbReference type="PANTHER" id="PTHR11412">
    <property type="entry name" value="MACROGLOBULIN / COMPLEMENT"/>
    <property type="match status" value="1"/>
</dbReference>
<dbReference type="SMART" id="SM01361">
    <property type="entry name" value="A2M_recep"/>
    <property type="match status" value="1"/>
</dbReference>
<keyword evidence="2" id="KW-0882">Thioester bond</keyword>
<comment type="caution">
    <text evidence="4">The sequence shown here is derived from an EMBL/GenBank/DDBJ whole genome shotgun (WGS) entry which is preliminary data.</text>
</comment>
<dbReference type="InterPro" id="IPR011626">
    <property type="entry name" value="Alpha-macroglobulin_TED"/>
</dbReference>
<dbReference type="Gene3D" id="1.50.10.20">
    <property type="match status" value="1"/>
</dbReference>
<reference evidence="4 5" key="1">
    <citation type="journal article" date="2021" name="Elife">
        <title>Chloroplast acquisition without the gene transfer in kleptoplastic sea slugs, Plakobranchus ocellatus.</title>
        <authorList>
            <person name="Maeda T."/>
            <person name="Takahashi S."/>
            <person name="Yoshida T."/>
            <person name="Shimamura S."/>
            <person name="Takaki Y."/>
            <person name="Nagai Y."/>
            <person name="Toyoda A."/>
            <person name="Suzuki Y."/>
            <person name="Arimoto A."/>
            <person name="Ishii H."/>
            <person name="Satoh N."/>
            <person name="Nishiyama T."/>
            <person name="Hasebe M."/>
            <person name="Maruyama T."/>
            <person name="Minagawa J."/>
            <person name="Obokata J."/>
            <person name="Shigenobu S."/>
        </authorList>
    </citation>
    <scope>NUCLEOTIDE SEQUENCE [LARGE SCALE GENOMIC DNA]</scope>
</reference>
<dbReference type="Pfam" id="PF07678">
    <property type="entry name" value="TED_complement"/>
    <property type="match status" value="1"/>
</dbReference>
<evidence type="ECO:0000259" key="3">
    <source>
        <dbReference type="SMART" id="SM01361"/>
    </source>
</evidence>
<dbReference type="EMBL" id="BMAT01006598">
    <property type="protein sequence ID" value="GFS16017.1"/>
    <property type="molecule type" value="Genomic_DNA"/>
</dbReference>
<evidence type="ECO:0000256" key="1">
    <source>
        <dbReference type="ARBA" id="ARBA00022729"/>
    </source>
</evidence>
<dbReference type="InterPro" id="IPR036595">
    <property type="entry name" value="A-macroglobulin_rcpt-bd_sf"/>
</dbReference>
<dbReference type="GO" id="GO:0005615">
    <property type="term" value="C:extracellular space"/>
    <property type="evidence" value="ECO:0007669"/>
    <property type="project" value="InterPro"/>
</dbReference>
<dbReference type="PANTHER" id="PTHR11412:SF136">
    <property type="entry name" value="CD109 ANTIGEN"/>
    <property type="match status" value="1"/>
</dbReference>
<sequence>MPPLKTNFRQLHCFVLPDGNEPWLQEESNVQVTPGELEVAAYTLLTYIRLGWLGEGFKLMSWLSSLQNHKGGFRSTKDTVMVLQALSEFGLAHETFKGRCMVTVEEVAGPGSNASFTLDIGGPRAALLQTVELSSQTQQVKVTMSGDRGIIALIKIIQFYHEVTSESTKWESQQDISINITTTSERQSRTVQKIETCVQSVIPTGEVSDNNAEGMYIATLFLPSGEVAFDSPATIMAENSATNLVETFDGNIHFYLPEAPTSPQCLVARVERQLEFEVQKPGFARVYPYYNPDFMKETKLAVAPLSIMSNPTCRKDRCTAQNEKGAASFFHVTSVLLTAAGSVLSSLVLSLYA</sequence>
<dbReference type="AlphaFoldDB" id="A0AAV4J4X4"/>
<organism evidence="4 5">
    <name type="scientific">Elysia marginata</name>
    <dbReference type="NCBI Taxonomy" id="1093978"/>
    <lineage>
        <taxon>Eukaryota</taxon>
        <taxon>Metazoa</taxon>
        <taxon>Spiralia</taxon>
        <taxon>Lophotrochozoa</taxon>
        <taxon>Mollusca</taxon>
        <taxon>Gastropoda</taxon>
        <taxon>Heterobranchia</taxon>
        <taxon>Euthyneura</taxon>
        <taxon>Panpulmonata</taxon>
        <taxon>Sacoglossa</taxon>
        <taxon>Placobranchoidea</taxon>
        <taxon>Plakobranchidae</taxon>
        <taxon>Elysia</taxon>
    </lineage>
</organism>
<dbReference type="Gene3D" id="2.60.40.690">
    <property type="entry name" value="Alpha-macroglobulin, receptor-binding domain"/>
    <property type="match status" value="1"/>
</dbReference>